<evidence type="ECO:0000313" key="4">
    <source>
        <dbReference type="Proteomes" id="UP000626109"/>
    </source>
</evidence>
<evidence type="ECO:0000256" key="2">
    <source>
        <dbReference type="SAM" id="SignalP"/>
    </source>
</evidence>
<accession>A0A813J7L6</accession>
<organism evidence="3 4">
    <name type="scientific">Polarella glacialis</name>
    <name type="common">Dinoflagellate</name>
    <dbReference type="NCBI Taxonomy" id="89957"/>
    <lineage>
        <taxon>Eukaryota</taxon>
        <taxon>Sar</taxon>
        <taxon>Alveolata</taxon>
        <taxon>Dinophyceae</taxon>
        <taxon>Suessiales</taxon>
        <taxon>Suessiaceae</taxon>
        <taxon>Polarella</taxon>
    </lineage>
</organism>
<feature type="chain" id="PRO_5032634366" evidence="2">
    <location>
        <begin position="25"/>
        <end position="114"/>
    </location>
</feature>
<evidence type="ECO:0000313" key="3">
    <source>
        <dbReference type="EMBL" id="CAE8668349.1"/>
    </source>
</evidence>
<sequence length="114" mass="12168">MPGFPRNFLAHAVVLGSLFLSASANLAALRALAPDMLELDDADDSGRCAVSFIQVLGGRVEDMALMKDDECFAFGTESDHLALSALSVVRKENSAGKKSSVRRVPTGKVRLSMK</sequence>
<dbReference type="Proteomes" id="UP000626109">
    <property type="component" value="Unassembled WGS sequence"/>
</dbReference>
<feature type="region of interest" description="Disordered" evidence="1">
    <location>
        <begin position="94"/>
        <end position="114"/>
    </location>
</feature>
<protein>
    <submittedName>
        <fullName evidence="3">Uncharacterized protein</fullName>
    </submittedName>
</protein>
<feature type="signal peptide" evidence="2">
    <location>
        <begin position="1"/>
        <end position="24"/>
    </location>
</feature>
<proteinExistence type="predicted"/>
<name>A0A813J7L6_POLGL</name>
<reference evidence="3" key="1">
    <citation type="submission" date="2021-02" db="EMBL/GenBank/DDBJ databases">
        <authorList>
            <person name="Dougan E. K."/>
            <person name="Rhodes N."/>
            <person name="Thang M."/>
            <person name="Chan C."/>
        </authorList>
    </citation>
    <scope>NUCLEOTIDE SEQUENCE</scope>
</reference>
<dbReference type="EMBL" id="CAJNNW010021698">
    <property type="protein sequence ID" value="CAE8668349.1"/>
    <property type="molecule type" value="Genomic_DNA"/>
</dbReference>
<dbReference type="AlphaFoldDB" id="A0A813J7L6"/>
<gene>
    <name evidence="3" type="ORF">PGLA2088_LOCUS16891</name>
</gene>
<comment type="caution">
    <text evidence="3">The sequence shown here is derived from an EMBL/GenBank/DDBJ whole genome shotgun (WGS) entry which is preliminary data.</text>
</comment>
<evidence type="ECO:0000256" key="1">
    <source>
        <dbReference type="SAM" id="MobiDB-lite"/>
    </source>
</evidence>
<keyword evidence="2" id="KW-0732">Signal</keyword>